<dbReference type="InterPro" id="IPR038512">
    <property type="entry name" value="GpU-like_sf"/>
</dbReference>
<comment type="caution">
    <text evidence="1">The sequence shown here is derived from an EMBL/GenBank/DDBJ whole genome shotgun (WGS) entry which is preliminary data.</text>
</comment>
<dbReference type="Gene3D" id="3.30.70.1700">
    <property type="entry name" value="Phage minor tail protein U"/>
    <property type="match status" value="1"/>
</dbReference>
<dbReference type="Proteomes" id="UP001523543">
    <property type="component" value="Unassembled WGS sequence"/>
</dbReference>
<gene>
    <name evidence="1" type="ORF">NKW54_08485</name>
</gene>
<evidence type="ECO:0000313" key="1">
    <source>
        <dbReference type="EMBL" id="MCP1245975.1"/>
    </source>
</evidence>
<keyword evidence="2" id="KW-1185">Reference proteome</keyword>
<dbReference type="EMBL" id="JAMYZR010000009">
    <property type="protein sequence ID" value="MCP1245975.1"/>
    <property type="molecule type" value="Genomic_DNA"/>
</dbReference>
<dbReference type="RefSeq" id="WP_253550196.1">
    <property type="nucleotide sequence ID" value="NZ_JAMYZR010000009.1"/>
</dbReference>
<protein>
    <recommendedName>
        <fullName evidence="3">ATP-binding protein</fullName>
    </recommendedName>
</protein>
<evidence type="ECO:0000313" key="2">
    <source>
        <dbReference type="Proteomes" id="UP001523543"/>
    </source>
</evidence>
<reference evidence="1 2" key="1">
    <citation type="submission" date="2022-06" db="EMBL/GenBank/DDBJ databases">
        <title>Acetobacer genomes from food samples.</title>
        <authorList>
            <person name="Sombolestani A."/>
        </authorList>
    </citation>
    <scope>NUCLEOTIDE SEQUENCE [LARGE SCALE GENOMIC DNA]</scope>
    <source>
        <strain evidence="1 2">R-83281</strain>
    </source>
</reference>
<organism evidence="1 2">
    <name type="scientific">Acetobacter cerevisiae</name>
    <dbReference type="NCBI Taxonomy" id="178900"/>
    <lineage>
        <taxon>Bacteria</taxon>
        <taxon>Pseudomonadati</taxon>
        <taxon>Pseudomonadota</taxon>
        <taxon>Alphaproteobacteria</taxon>
        <taxon>Acetobacterales</taxon>
        <taxon>Acetobacteraceae</taxon>
        <taxon>Acetobacter</taxon>
    </lineage>
</organism>
<accession>A0ABT1EU83</accession>
<proteinExistence type="predicted"/>
<name>A0ABT1EU83_9PROT</name>
<evidence type="ECO:0008006" key="3">
    <source>
        <dbReference type="Google" id="ProtNLM"/>
    </source>
</evidence>
<sequence length="175" mass="19134">MLYRVELREAAAKLLSDATDAGPNVFSRRALPITQDALPAIYLSAPSDTARSTGRNAPEFVRTAQLNVDAMVSEGTPEATQDALDALIEQIELLIMQDVEFQARLSQVSGIRILQEVTSENSAYIGKARVAFSLEYFEEFSPGGTPVTSLDLHMQARGNTDFAEARDTFPLPNLQ</sequence>